<dbReference type="InterPro" id="IPR016540">
    <property type="entry name" value="UCP008459"/>
</dbReference>
<dbReference type="InterPro" id="IPR027795">
    <property type="entry name" value="CASTOR_ACT_dom"/>
</dbReference>
<evidence type="ECO:0000313" key="3">
    <source>
        <dbReference type="EMBL" id="ADK81798.1"/>
    </source>
</evidence>
<evidence type="ECO:0000313" key="4">
    <source>
        <dbReference type="Proteomes" id="UP000002318"/>
    </source>
</evidence>
<feature type="domain" description="CASTOR ACT" evidence="1">
    <location>
        <begin position="57"/>
        <end position="116"/>
    </location>
</feature>
<dbReference type="InterPro" id="IPR051719">
    <property type="entry name" value="CASTOR_mTORC1"/>
</dbReference>
<dbReference type="Gene3D" id="3.30.2130.10">
    <property type="entry name" value="VC0802-like"/>
    <property type="match status" value="1"/>
</dbReference>
<dbReference type="SUPFAM" id="SSF55021">
    <property type="entry name" value="ACT-like"/>
    <property type="match status" value="2"/>
</dbReference>
<reference evidence="3 4" key="1">
    <citation type="journal article" date="2010" name="Stand. Genomic Sci.">
        <title>Complete genome sequence of Spirochaeta smaragdinae type strain (SEBR 4228).</title>
        <authorList>
            <person name="Mavromatis K."/>
            <person name="Yasawong M."/>
            <person name="Chertkov O."/>
            <person name="Lapidus A."/>
            <person name="Lucas S."/>
            <person name="Nolan M."/>
            <person name="Del Rio T.G."/>
            <person name="Tice H."/>
            <person name="Cheng J.F."/>
            <person name="Pitluck S."/>
            <person name="Liolios K."/>
            <person name="Ivanova N."/>
            <person name="Tapia R."/>
            <person name="Han C."/>
            <person name="Bruce D."/>
            <person name="Goodwin L."/>
            <person name="Pati A."/>
            <person name="Chen A."/>
            <person name="Palaniappan K."/>
            <person name="Land M."/>
            <person name="Hauser L."/>
            <person name="Chang Y.J."/>
            <person name="Jeffries C.D."/>
            <person name="Detter J.C."/>
            <person name="Rohde M."/>
            <person name="Brambilla E."/>
            <person name="Spring S."/>
            <person name="Goker M."/>
            <person name="Sikorski J."/>
            <person name="Woyke T."/>
            <person name="Bristow J."/>
            <person name="Eisen J.A."/>
            <person name="Markowitz V."/>
            <person name="Hugenholtz P."/>
            <person name="Klenk H.P."/>
            <person name="Kyrpides N.C."/>
        </authorList>
    </citation>
    <scope>NUCLEOTIDE SEQUENCE [LARGE SCALE GENOMIC DNA]</scope>
    <source>
        <strain evidence="4">DSM 11293 / JCM 15392 / SEBR 4228</strain>
    </source>
</reference>
<dbReference type="PIRSF" id="PIRSF008459">
    <property type="entry name" value="UCP008459"/>
    <property type="match status" value="1"/>
</dbReference>
<accession>E1R8P1</accession>
<dbReference type="PANTHER" id="PTHR31131:SF6">
    <property type="entry name" value="CASTOR ACT DOMAIN-CONTAINING PROTEIN"/>
    <property type="match status" value="1"/>
</dbReference>
<keyword evidence="4" id="KW-1185">Reference proteome</keyword>
<feature type="domain" description="A9CJY8-like N-terminal" evidence="2">
    <location>
        <begin position="12"/>
        <end position="52"/>
    </location>
</feature>
<dbReference type="InterPro" id="IPR045865">
    <property type="entry name" value="ACT-like_dom_sf"/>
</dbReference>
<evidence type="ECO:0000259" key="2">
    <source>
        <dbReference type="Pfam" id="PF21631"/>
    </source>
</evidence>
<proteinExistence type="predicted"/>
<dbReference type="HOGENOM" id="CLU_130568_0_0_12"/>
<sequence length="131" mass="14268">MLHLTLLPHILAICRLEHDAPVPSWTGGEKFVSITRTGDELSVVCSQQRVPDGVTMEGGWRAFKVEGPLEFSLTGILSSLTLPLAEAGIPVFALSTFDTDYLLVKGVDVETAERVLGQFCFLEEEGANRAH</sequence>
<dbReference type="PANTHER" id="PTHR31131">
    <property type="entry name" value="CHROMOSOME 1, WHOLE GENOME SHOTGUN SEQUENCE"/>
    <property type="match status" value="1"/>
</dbReference>
<organism evidence="3 4">
    <name type="scientific">Sediminispirochaeta smaragdinae (strain DSM 11293 / JCM 15392 / SEBR 4228)</name>
    <name type="common">Spirochaeta smaragdinae</name>
    <dbReference type="NCBI Taxonomy" id="573413"/>
    <lineage>
        <taxon>Bacteria</taxon>
        <taxon>Pseudomonadati</taxon>
        <taxon>Spirochaetota</taxon>
        <taxon>Spirochaetia</taxon>
        <taxon>Spirochaetales</taxon>
        <taxon>Spirochaetaceae</taxon>
        <taxon>Sediminispirochaeta</taxon>
    </lineage>
</organism>
<name>E1R8P1_SEDSS</name>
<dbReference type="Pfam" id="PF21631">
    <property type="entry name" value="A9CJY8-like_N"/>
    <property type="match status" value="1"/>
</dbReference>
<dbReference type="InterPro" id="IPR049447">
    <property type="entry name" value="A9CJY8-like_N"/>
</dbReference>
<gene>
    <name evidence="3" type="ordered locus">Spirs_2691</name>
</gene>
<dbReference type="KEGG" id="ssm:Spirs_2691"/>
<dbReference type="EMBL" id="CP002116">
    <property type="protein sequence ID" value="ADK81798.1"/>
    <property type="molecule type" value="Genomic_DNA"/>
</dbReference>
<dbReference type="eggNOG" id="COG3603">
    <property type="taxonomic scope" value="Bacteria"/>
</dbReference>
<dbReference type="Proteomes" id="UP000002318">
    <property type="component" value="Chromosome"/>
</dbReference>
<dbReference type="Pfam" id="PF13840">
    <property type="entry name" value="ACT_7"/>
    <property type="match status" value="1"/>
</dbReference>
<protein>
    <submittedName>
        <fullName evidence="3">Uncharacterized protein</fullName>
    </submittedName>
</protein>
<evidence type="ECO:0000259" key="1">
    <source>
        <dbReference type="Pfam" id="PF13840"/>
    </source>
</evidence>
<dbReference type="RefSeq" id="WP_013255259.1">
    <property type="nucleotide sequence ID" value="NC_014364.1"/>
</dbReference>
<dbReference type="AlphaFoldDB" id="E1R8P1"/>
<dbReference type="STRING" id="573413.Spirs_2691"/>